<evidence type="ECO:0000313" key="2">
    <source>
        <dbReference type="EMBL" id="KAL2745415.1"/>
    </source>
</evidence>
<protein>
    <submittedName>
        <fullName evidence="2">Uncharacterized protein</fullName>
    </submittedName>
</protein>
<comment type="caution">
    <text evidence="2">The sequence shown here is derived from an EMBL/GenBank/DDBJ whole genome shotgun (WGS) entry which is preliminary data.</text>
</comment>
<sequence>MGVEGVTIPFQRPRSGSPRFYKKCFFPLSPLNCYNSAPIGPIWKKNYMGRARRALSNNPGRVLLPAIVPEKKIVKEIFFFPLCSLNSYNSAPIGPICTQKKWAQWARQALSNDPGPVLVRALVSEKKIVKEKCFFPLFPLNCYNSAPIGPIWTRKIWAALRELTNDPGRVLVRALVSEKKIVKEKCFFPLFPLNCYNSAPIGPIWTRKIWADLGPVLIGAIVLEKKIVKEKCFFPWFPLNRYNSAPIVITRLLLVLSGREKYGRRGRDDPFPTNPRSRRALSSDPGPVLIGAIVSEKKIVKEKCFFPWFPLNRYNSAPIGPIWKKNYMGRARRALSNNHGRVLLPAIVPEKKIVKEKFFFPLFTLNSYNSAPIGPICTQKIRAQWARQALSNDPGPVLVRALVSEKKIVKEKCFFPLFPLNCYNSAPIGPIWTRKIWAALRELTNDPGRVLVRALVSEKKIVKEKCFLPLFPLNCYNSAPIGSIWTRKIWA</sequence>
<dbReference type="AlphaFoldDB" id="A0ABD2CK02"/>
<organism evidence="2 3">
    <name type="scientific">Vespula maculifrons</name>
    <name type="common">Eastern yellow jacket</name>
    <name type="synonym">Wasp</name>
    <dbReference type="NCBI Taxonomy" id="7453"/>
    <lineage>
        <taxon>Eukaryota</taxon>
        <taxon>Metazoa</taxon>
        <taxon>Ecdysozoa</taxon>
        <taxon>Arthropoda</taxon>
        <taxon>Hexapoda</taxon>
        <taxon>Insecta</taxon>
        <taxon>Pterygota</taxon>
        <taxon>Neoptera</taxon>
        <taxon>Endopterygota</taxon>
        <taxon>Hymenoptera</taxon>
        <taxon>Apocrita</taxon>
        <taxon>Aculeata</taxon>
        <taxon>Vespoidea</taxon>
        <taxon>Vespidae</taxon>
        <taxon>Vespinae</taxon>
        <taxon>Vespula</taxon>
    </lineage>
</organism>
<feature type="region of interest" description="Disordered" evidence="1">
    <location>
        <begin position="263"/>
        <end position="283"/>
    </location>
</feature>
<evidence type="ECO:0000256" key="1">
    <source>
        <dbReference type="SAM" id="MobiDB-lite"/>
    </source>
</evidence>
<proteinExistence type="predicted"/>
<gene>
    <name evidence="2" type="ORF">V1477_006270</name>
</gene>
<dbReference type="EMBL" id="JAYRBN010000043">
    <property type="protein sequence ID" value="KAL2745415.1"/>
    <property type="molecule type" value="Genomic_DNA"/>
</dbReference>
<reference evidence="2 3" key="1">
    <citation type="journal article" date="2024" name="Ann. Entomol. Soc. Am.">
        <title>Genomic analyses of the southern and eastern yellowjacket wasps (Hymenoptera: Vespidae) reveal evolutionary signatures of social life.</title>
        <authorList>
            <person name="Catto M.A."/>
            <person name="Caine P.B."/>
            <person name="Orr S.E."/>
            <person name="Hunt B.G."/>
            <person name="Goodisman M.A.D."/>
        </authorList>
    </citation>
    <scope>NUCLEOTIDE SEQUENCE [LARGE SCALE GENOMIC DNA]</scope>
    <source>
        <strain evidence="2">232</strain>
        <tissue evidence="2">Head and thorax</tissue>
    </source>
</reference>
<accession>A0ABD2CK02</accession>
<name>A0ABD2CK02_VESMC</name>
<evidence type="ECO:0000313" key="3">
    <source>
        <dbReference type="Proteomes" id="UP001607303"/>
    </source>
</evidence>
<dbReference type="Proteomes" id="UP001607303">
    <property type="component" value="Unassembled WGS sequence"/>
</dbReference>
<keyword evidence="3" id="KW-1185">Reference proteome</keyword>